<evidence type="ECO:0000256" key="9">
    <source>
        <dbReference type="ARBA" id="ARBA00022989"/>
    </source>
</evidence>
<keyword evidence="13" id="KW-1003">Cell membrane</keyword>
<accession>A0A8E4DGI0</accession>
<evidence type="ECO:0000313" key="17">
    <source>
        <dbReference type="Proteomes" id="UP000320585"/>
    </source>
</evidence>
<dbReference type="GO" id="GO:0005886">
    <property type="term" value="C:plasma membrane"/>
    <property type="evidence" value="ECO:0007669"/>
    <property type="project" value="UniProtKB-SubCell"/>
</dbReference>
<evidence type="ECO:0000256" key="8">
    <source>
        <dbReference type="ARBA" id="ARBA00022967"/>
    </source>
</evidence>
<gene>
    <name evidence="16" type="ORF">Dia5BBH33_09300</name>
</gene>
<keyword evidence="17" id="KW-1185">Reference proteome</keyword>
<evidence type="ECO:0000256" key="7">
    <source>
        <dbReference type="ARBA" id="ARBA00022840"/>
    </source>
</evidence>
<dbReference type="InterPro" id="IPR036163">
    <property type="entry name" value="HMA_dom_sf"/>
</dbReference>
<keyword evidence="6 13" id="KW-0547">Nucleotide-binding</keyword>
<evidence type="ECO:0000256" key="4">
    <source>
        <dbReference type="ARBA" id="ARBA00022692"/>
    </source>
</evidence>
<dbReference type="NCBIfam" id="TIGR01512">
    <property type="entry name" value="ATPase-IB2_Cd"/>
    <property type="match status" value="1"/>
</dbReference>
<dbReference type="InterPro" id="IPR001757">
    <property type="entry name" value="P_typ_ATPase"/>
</dbReference>
<protein>
    <recommendedName>
        <fullName evidence="11">Cd(2+)-exporting ATPase</fullName>
        <ecNumber evidence="11">7.2.2.21</ecNumber>
    </recommendedName>
</protein>
<evidence type="ECO:0000313" key="16">
    <source>
        <dbReference type="EMBL" id="BBK24995.1"/>
    </source>
</evidence>
<dbReference type="InterPro" id="IPR023298">
    <property type="entry name" value="ATPase_P-typ_TM_dom_sf"/>
</dbReference>
<proteinExistence type="inferred from homology"/>
<dbReference type="SFLD" id="SFLDF00027">
    <property type="entry name" value="p-type_atpase"/>
    <property type="match status" value="1"/>
</dbReference>
<feature type="transmembrane region" description="Helical" evidence="13">
    <location>
        <begin position="543"/>
        <end position="569"/>
    </location>
</feature>
<comment type="catalytic activity">
    <reaction evidence="12">
        <text>Cd(2+)(in) + ATP + H2O = Cd(2+)(out) + ADP + phosphate + H(+)</text>
        <dbReference type="Rhea" id="RHEA:12132"/>
        <dbReference type="ChEBI" id="CHEBI:15377"/>
        <dbReference type="ChEBI" id="CHEBI:15378"/>
        <dbReference type="ChEBI" id="CHEBI:30616"/>
        <dbReference type="ChEBI" id="CHEBI:43474"/>
        <dbReference type="ChEBI" id="CHEBI:48775"/>
        <dbReference type="ChEBI" id="CHEBI:456216"/>
        <dbReference type="EC" id="7.2.2.21"/>
    </reaction>
</comment>
<dbReference type="GO" id="GO:0005524">
    <property type="term" value="F:ATP binding"/>
    <property type="evidence" value="ECO:0007669"/>
    <property type="project" value="UniProtKB-UniRule"/>
</dbReference>
<evidence type="ECO:0000256" key="1">
    <source>
        <dbReference type="ARBA" id="ARBA00004141"/>
    </source>
</evidence>
<dbReference type="InterPro" id="IPR006121">
    <property type="entry name" value="HMA_dom"/>
</dbReference>
<dbReference type="SUPFAM" id="SSF56784">
    <property type="entry name" value="HAD-like"/>
    <property type="match status" value="1"/>
</dbReference>
<feature type="region of interest" description="Disordered" evidence="14">
    <location>
        <begin position="1"/>
        <end position="35"/>
    </location>
</feature>
<evidence type="ECO:0000256" key="14">
    <source>
        <dbReference type="SAM" id="MobiDB-lite"/>
    </source>
</evidence>
<dbReference type="GO" id="GO:0016887">
    <property type="term" value="F:ATP hydrolysis activity"/>
    <property type="evidence" value="ECO:0007669"/>
    <property type="project" value="InterPro"/>
</dbReference>
<feature type="domain" description="HMA" evidence="15">
    <location>
        <begin position="195"/>
        <end position="261"/>
    </location>
</feature>
<dbReference type="InterPro" id="IPR051014">
    <property type="entry name" value="Cation_Transport_ATPase_IB"/>
</dbReference>
<feature type="compositionally biased region" description="Basic and acidic residues" evidence="14">
    <location>
        <begin position="23"/>
        <end position="35"/>
    </location>
</feature>
<sequence>MNDTENKEKNSLEFPSKNNHLPNADKDSKDLPHGKMHIHSAEEMRPYIEDAESVKRSSSDIVKDERRIFGHFHNSSLPADAHNPKGISFMTNEECDYCGKELDQCHCDLLDKNLSKLEYHLNGLDCMECAAIIEGKIRQLPLILYAAVCFRDKDLYLIAKAPEDIIYPQLEKVCASVDENIKIMRHSNPGKTSYKTKTYEMPTLDCAACALKLEKLINKQPDVISASISYATKTLKLTAEDPDSLIPELTEKCNEIESPTVIQKPHAKLEENSSHGILDWIKQDKVQLGIGGIIFGAGMILNYNLINLPVPQGIIDILFVISYIILGGEVLLNAVKNIMHGEFFDETFLMSIATLGAFAIHEFPEAVGVMFFYRIGEYFMDLATDQSREQIMEAVDLRPQMVNLISSENNVTEIPAEDAKVGDYLLIRPGDRIPLDGIVVKGDSQIDTSAITGESVPVTVHVGDSLDSGCINMTETVVLKVEKILSESMVSKILNSVENAVANKPKLDKFITRFSKVYTPIVVVIALITAVVPPLLFNHPWYPYIYTALTFLVISCPCAIVISIPLSFFSGIGAASREGILFKGGTSIESLSTAKVAALDKTGTVTEGSFKVRKVLTVPDISRNELLSLAASAESYSTHPIARSIVTATDLDENPLDQVDSIQEISGSGIIASIKGDKVYVGNHLLLETSGIDIPSKFSTLETAGPEIFIAKNNKFLGRIVVSDELKEDAKEGIRELKDLGITPVMLTGDNKEASQFMADKAGISEVYAQLKPTDKFEIMKTLRAKFGPVLYVGDGINDAPVLAGSDVGAAMGSGSDSAIEAADLVFLNSSVEAIPKSVKIARKVLRTAKENITFAILVKVLVLVMGLLGYANMWFAVFADTGVTIICVLYSIRLLKIKF</sequence>
<dbReference type="SUPFAM" id="SSF81665">
    <property type="entry name" value="Calcium ATPase, transmembrane domain M"/>
    <property type="match status" value="1"/>
</dbReference>
<feature type="compositionally biased region" description="Basic and acidic residues" evidence="14">
    <location>
        <begin position="1"/>
        <end position="11"/>
    </location>
</feature>
<dbReference type="GO" id="GO:0046872">
    <property type="term" value="F:metal ion binding"/>
    <property type="evidence" value="ECO:0007669"/>
    <property type="project" value="UniProtKB-KW"/>
</dbReference>
<feature type="transmembrane region" description="Helical" evidence="13">
    <location>
        <begin position="517"/>
        <end position="537"/>
    </location>
</feature>
<comment type="similarity">
    <text evidence="2 13">Belongs to the cation transport ATPase (P-type) (TC 3.A.3) family. Type IB subfamily.</text>
</comment>
<keyword evidence="10 13" id="KW-0472">Membrane</keyword>
<dbReference type="PRINTS" id="PR00119">
    <property type="entry name" value="CATATPASE"/>
</dbReference>
<dbReference type="EC" id="7.2.2.21" evidence="11"/>
<keyword evidence="3" id="KW-0104">Cadmium</keyword>
<feature type="transmembrane region" description="Helical" evidence="13">
    <location>
        <begin position="288"/>
        <end position="306"/>
    </location>
</feature>
<dbReference type="Proteomes" id="UP000320585">
    <property type="component" value="Chromosome"/>
</dbReference>
<evidence type="ECO:0000256" key="10">
    <source>
        <dbReference type="ARBA" id="ARBA00023136"/>
    </source>
</evidence>
<dbReference type="Gene3D" id="3.40.1110.10">
    <property type="entry name" value="Calcium-transporting ATPase, cytoplasmic domain N"/>
    <property type="match status" value="1"/>
</dbReference>
<dbReference type="Gene3D" id="2.70.150.10">
    <property type="entry name" value="Calcium-transporting ATPase, cytoplasmic transduction domain A"/>
    <property type="match status" value="1"/>
</dbReference>
<reference evidence="17" key="1">
    <citation type="submission" date="2019-05" db="EMBL/GenBank/DDBJ databases">
        <title>Complete genome sequencing of Dialister sp. strain 5BBH33.</title>
        <authorList>
            <person name="Sakamoto M."/>
            <person name="Murakami T."/>
            <person name="Mori H."/>
        </authorList>
    </citation>
    <scope>NUCLEOTIDE SEQUENCE [LARGE SCALE GENOMIC DNA]</scope>
    <source>
        <strain evidence="17">5BBH33</strain>
    </source>
</reference>
<dbReference type="InterPro" id="IPR059000">
    <property type="entry name" value="ATPase_P-type_domA"/>
</dbReference>
<feature type="transmembrane region" description="Helical" evidence="13">
    <location>
        <begin position="878"/>
        <end position="896"/>
    </location>
</feature>
<name>A0A8E4DGI0_9FIRM</name>
<feature type="transmembrane region" description="Helical" evidence="13">
    <location>
        <begin position="313"/>
        <end position="335"/>
    </location>
</feature>
<evidence type="ECO:0000256" key="2">
    <source>
        <dbReference type="ARBA" id="ARBA00006024"/>
    </source>
</evidence>
<dbReference type="InterPro" id="IPR018303">
    <property type="entry name" value="ATPase_P-typ_P_site"/>
</dbReference>
<dbReference type="NCBIfam" id="TIGR01525">
    <property type="entry name" value="ATPase-IB_hvy"/>
    <property type="match status" value="1"/>
</dbReference>
<evidence type="ECO:0000256" key="3">
    <source>
        <dbReference type="ARBA" id="ARBA00022539"/>
    </source>
</evidence>
<evidence type="ECO:0000256" key="11">
    <source>
        <dbReference type="ARBA" id="ARBA00039103"/>
    </source>
</evidence>
<dbReference type="PANTHER" id="PTHR48085:SF5">
    <property type="entry name" value="CADMIUM_ZINC-TRANSPORTING ATPASE HMA4-RELATED"/>
    <property type="match status" value="1"/>
</dbReference>
<dbReference type="Gene3D" id="3.40.50.1000">
    <property type="entry name" value="HAD superfamily/HAD-like"/>
    <property type="match status" value="1"/>
</dbReference>
<dbReference type="SUPFAM" id="SSF81653">
    <property type="entry name" value="Calcium ATPase, transduction domain A"/>
    <property type="match status" value="1"/>
</dbReference>
<keyword evidence="4 13" id="KW-0812">Transmembrane</keyword>
<dbReference type="InterPro" id="IPR008250">
    <property type="entry name" value="ATPase_P-typ_transduc_dom_A_sf"/>
</dbReference>
<dbReference type="PANTHER" id="PTHR48085">
    <property type="entry name" value="CADMIUM/ZINC-TRANSPORTING ATPASE HMA2-RELATED"/>
    <property type="match status" value="1"/>
</dbReference>
<evidence type="ECO:0000259" key="15">
    <source>
        <dbReference type="PROSITE" id="PS50846"/>
    </source>
</evidence>
<evidence type="ECO:0000256" key="12">
    <source>
        <dbReference type="ARBA" id="ARBA00049338"/>
    </source>
</evidence>
<dbReference type="Pfam" id="PF00403">
    <property type="entry name" value="HMA"/>
    <property type="match status" value="1"/>
</dbReference>
<dbReference type="NCBIfam" id="TIGR01494">
    <property type="entry name" value="ATPase_P-type"/>
    <property type="match status" value="1"/>
</dbReference>
<dbReference type="Gene3D" id="3.30.70.100">
    <property type="match status" value="1"/>
</dbReference>
<dbReference type="GO" id="GO:0008551">
    <property type="term" value="F:P-type cadmium transporter activity"/>
    <property type="evidence" value="ECO:0007669"/>
    <property type="project" value="UniProtKB-EC"/>
</dbReference>
<dbReference type="SFLD" id="SFLDG00002">
    <property type="entry name" value="C1.7:_P-type_atpase_like"/>
    <property type="match status" value="1"/>
</dbReference>
<dbReference type="Pfam" id="PF00702">
    <property type="entry name" value="Hydrolase"/>
    <property type="match status" value="1"/>
</dbReference>
<dbReference type="KEGG" id="dho:Dia5BBH33_09300"/>
<keyword evidence="8" id="KW-1278">Translocase</keyword>
<dbReference type="InterPro" id="IPR023299">
    <property type="entry name" value="ATPase_P-typ_cyto_dom_N"/>
</dbReference>
<evidence type="ECO:0000256" key="6">
    <source>
        <dbReference type="ARBA" id="ARBA00022741"/>
    </source>
</evidence>
<comment type="subcellular location">
    <subcellularLocation>
        <location evidence="13">Cell membrane</location>
    </subcellularLocation>
    <subcellularLocation>
        <location evidence="1">Membrane</location>
        <topology evidence="1">Multi-pass membrane protein</topology>
    </subcellularLocation>
</comment>
<evidence type="ECO:0000256" key="5">
    <source>
        <dbReference type="ARBA" id="ARBA00022723"/>
    </source>
</evidence>
<dbReference type="InterPro" id="IPR036412">
    <property type="entry name" value="HAD-like_sf"/>
</dbReference>
<dbReference type="Pfam" id="PF00122">
    <property type="entry name" value="E1-E2_ATPase"/>
    <property type="match status" value="1"/>
</dbReference>
<dbReference type="PROSITE" id="PS50846">
    <property type="entry name" value="HMA_2"/>
    <property type="match status" value="1"/>
</dbReference>
<dbReference type="InterPro" id="IPR027256">
    <property type="entry name" value="P-typ_ATPase_IB"/>
</dbReference>
<dbReference type="SFLD" id="SFLDS00003">
    <property type="entry name" value="Haloacid_Dehalogenase"/>
    <property type="match status" value="1"/>
</dbReference>
<dbReference type="CDD" id="cd00371">
    <property type="entry name" value="HMA"/>
    <property type="match status" value="1"/>
</dbReference>
<keyword evidence="5 13" id="KW-0479">Metal-binding</keyword>
<dbReference type="InterPro" id="IPR023214">
    <property type="entry name" value="HAD_sf"/>
</dbReference>
<dbReference type="PROSITE" id="PS00154">
    <property type="entry name" value="ATPASE_E1_E2"/>
    <property type="match status" value="1"/>
</dbReference>
<feature type="transmembrane region" description="Helical" evidence="13">
    <location>
        <begin position="853"/>
        <end position="872"/>
    </location>
</feature>
<dbReference type="EMBL" id="AP019697">
    <property type="protein sequence ID" value="BBK24995.1"/>
    <property type="molecule type" value="Genomic_DNA"/>
</dbReference>
<dbReference type="SUPFAM" id="SSF55008">
    <property type="entry name" value="HMA, heavy metal-associated domain"/>
    <property type="match status" value="1"/>
</dbReference>
<evidence type="ECO:0000256" key="13">
    <source>
        <dbReference type="RuleBase" id="RU362081"/>
    </source>
</evidence>
<dbReference type="AlphaFoldDB" id="A0A8E4DGI0"/>
<dbReference type="InterPro" id="IPR044492">
    <property type="entry name" value="P_typ_ATPase_HD_dom"/>
</dbReference>
<organism evidence="16 17">
    <name type="scientific">Dialister hominis</name>
    <dbReference type="NCBI Taxonomy" id="2582419"/>
    <lineage>
        <taxon>Bacteria</taxon>
        <taxon>Bacillati</taxon>
        <taxon>Bacillota</taxon>
        <taxon>Negativicutes</taxon>
        <taxon>Veillonellales</taxon>
        <taxon>Veillonellaceae</taxon>
        <taxon>Dialister</taxon>
    </lineage>
</organism>
<keyword evidence="7 13" id="KW-0067">ATP-binding</keyword>
<keyword evidence="9 13" id="KW-1133">Transmembrane helix</keyword>